<dbReference type="PANTHER" id="PTHR28535">
    <property type="entry name" value="ZINC FINGER GRF-TYPE CONTAINING 1"/>
    <property type="match status" value="1"/>
</dbReference>
<keyword evidence="3" id="KW-1185">Reference proteome</keyword>
<dbReference type="Proteomes" id="UP000695022">
    <property type="component" value="Unplaced"/>
</dbReference>
<feature type="region of interest" description="Disordered" evidence="1">
    <location>
        <begin position="515"/>
        <end position="577"/>
    </location>
</feature>
<proteinExistence type="predicted"/>
<evidence type="ECO:0000313" key="4">
    <source>
        <dbReference type="RefSeq" id="XP_014662313.1"/>
    </source>
</evidence>
<sequence length="744" mass="80331">MSDGWVHYTVLYTRQKTKKSKTWHDGLLKVSTQDKRAVLFDDKNVKLDTIYVRANQVACGVDLESDHYLVTVEEQRVGGASNQNNSQQIQPVVAPPVTHQREDDRPLQKVVQSRYASSNPQVDGISKPKVAPRFPTAKRKRVFIPPRVVKQQKVEHSDTAHTSAALRTHMSGPTRGSGDVIRQQPPSFAQGQAAMMSLWTTPGSAAGGVVDRPCLLPGGRLVAVSVGSPEQKVEGVVAAEDNNSIAQMLGSLLSEALSRSVPHGEGCDVEREGATALSRSVPHGEGCDVEREGATVLAPQQLKPGADHQEGDAWREAEECSWVDPATHGRGDDDKVGFLQRVTEATSQNHLDAEGGEDVLLRWADAEESEAMLEPSTDAKESKGALLRRTGAIATEAKLQVTARESEAVVQSRLDFRDQEAMAERRKKNAERDTGLRGQGTAGESEAMFESWVNVEGSDHETVLQSRSNGGRNRATDEVEDAEIDKLFALVASTAPTVPPQAVPLVGRQGSWITQGKTQHVSQPDTQGKTQHVSQPDTHLTTQHVSQPDTQGKTQHVSQPDTQGKTQNVSQPAGETVQPAFDNDISFEIGGMDFFDDDSQDSRVCERASEHSPSHTCDKAGGSVRVSTELSPPTLARNLLSSQHESAANVAAAVARPASMQTTDMPSQKCGDDSRRKRSGIAAGNGHCDVLADIQRHDVACHDQQHDVACHDQQHDGRQTAKGGTLGHSSHVCCSAHAHVRPDA</sequence>
<evidence type="ECO:0000259" key="2">
    <source>
        <dbReference type="Pfam" id="PF10382"/>
    </source>
</evidence>
<feature type="region of interest" description="Disordered" evidence="1">
    <location>
        <begin position="420"/>
        <end position="445"/>
    </location>
</feature>
<dbReference type="Pfam" id="PF10382">
    <property type="entry name" value="ZGRF1-like_N"/>
    <property type="match status" value="1"/>
</dbReference>
<dbReference type="InterPro" id="IPR018838">
    <property type="entry name" value="ZGRF1-like_N"/>
</dbReference>
<name>A0ABM1DQU2_PRICU</name>
<organism evidence="3 4">
    <name type="scientific">Priapulus caudatus</name>
    <name type="common">Priapulid worm</name>
    <dbReference type="NCBI Taxonomy" id="37621"/>
    <lineage>
        <taxon>Eukaryota</taxon>
        <taxon>Metazoa</taxon>
        <taxon>Ecdysozoa</taxon>
        <taxon>Scalidophora</taxon>
        <taxon>Priapulida</taxon>
        <taxon>Priapulimorpha</taxon>
        <taxon>Priapulimorphida</taxon>
        <taxon>Priapulidae</taxon>
        <taxon>Priapulus</taxon>
    </lineage>
</organism>
<feature type="compositionally biased region" description="Basic and acidic residues" evidence="1">
    <location>
        <begin position="420"/>
        <end position="435"/>
    </location>
</feature>
<dbReference type="InterPro" id="IPR052800">
    <property type="entry name" value="DNA_Repair_Helicase_ZGRF1"/>
</dbReference>
<gene>
    <name evidence="4" type="primary">LOC106805289</name>
</gene>
<evidence type="ECO:0000313" key="3">
    <source>
        <dbReference type="Proteomes" id="UP000695022"/>
    </source>
</evidence>
<feature type="region of interest" description="Disordered" evidence="1">
    <location>
        <begin position="656"/>
        <end position="678"/>
    </location>
</feature>
<dbReference type="PANTHER" id="PTHR28535:SF1">
    <property type="entry name" value="PROTEIN ZGRF1"/>
    <property type="match status" value="1"/>
</dbReference>
<feature type="domain" description="5'-3' DNA helicase ZGRF1-like N-terminal" evidence="2">
    <location>
        <begin position="7"/>
        <end position="75"/>
    </location>
</feature>
<accession>A0ABM1DQU2</accession>
<reference evidence="4" key="1">
    <citation type="submission" date="2025-08" db="UniProtKB">
        <authorList>
            <consortium name="RefSeq"/>
        </authorList>
    </citation>
    <scope>IDENTIFICATION</scope>
</reference>
<dbReference type="GeneID" id="106805289"/>
<dbReference type="RefSeq" id="XP_014662313.1">
    <property type="nucleotide sequence ID" value="XM_014806827.1"/>
</dbReference>
<protein>
    <submittedName>
        <fullName evidence="4">Uncharacterized protein LOC106805289</fullName>
    </submittedName>
</protein>
<evidence type="ECO:0000256" key="1">
    <source>
        <dbReference type="SAM" id="MobiDB-lite"/>
    </source>
</evidence>
<feature type="compositionally biased region" description="Polar residues" evidence="1">
    <location>
        <begin position="515"/>
        <end position="573"/>
    </location>
</feature>